<name>A0A9D2SZR5_9FIRM</name>
<feature type="region of interest" description="Disordered" evidence="1">
    <location>
        <begin position="90"/>
        <end position="151"/>
    </location>
</feature>
<proteinExistence type="predicted"/>
<feature type="compositionally biased region" description="Polar residues" evidence="1">
    <location>
        <begin position="131"/>
        <end position="145"/>
    </location>
</feature>
<reference evidence="3" key="1">
    <citation type="journal article" date="2021" name="PeerJ">
        <title>Extensive microbial diversity within the chicken gut microbiome revealed by metagenomics and culture.</title>
        <authorList>
            <person name="Gilroy R."/>
            <person name="Ravi A."/>
            <person name="Getino M."/>
            <person name="Pursley I."/>
            <person name="Horton D.L."/>
            <person name="Alikhan N.F."/>
            <person name="Baker D."/>
            <person name="Gharbi K."/>
            <person name="Hall N."/>
            <person name="Watson M."/>
            <person name="Adriaenssens E.M."/>
            <person name="Foster-Nyarko E."/>
            <person name="Jarju S."/>
            <person name="Secka A."/>
            <person name="Antonio M."/>
            <person name="Oren A."/>
            <person name="Chaudhuri R.R."/>
            <person name="La Ragione R."/>
            <person name="Hildebrand F."/>
            <person name="Pallen M.J."/>
        </authorList>
    </citation>
    <scope>NUCLEOTIDE SEQUENCE</scope>
    <source>
        <strain evidence="3">ChiGjej1B1-1692</strain>
    </source>
</reference>
<protein>
    <submittedName>
        <fullName evidence="3">PepSY domain-containing protein</fullName>
    </submittedName>
</protein>
<feature type="region of interest" description="Disordered" evidence="1">
    <location>
        <begin position="38"/>
        <end position="57"/>
    </location>
</feature>
<dbReference type="EMBL" id="DWWK01000209">
    <property type="protein sequence ID" value="HJC39870.1"/>
    <property type="molecule type" value="Genomic_DNA"/>
</dbReference>
<feature type="compositionally biased region" description="Low complexity" evidence="1">
    <location>
        <begin position="108"/>
        <end position="130"/>
    </location>
</feature>
<dbReference type="InterPro" id="IPR025711">
    <property type="entry name" value="PepSY"/>
</dbReference>
<feature type="compositionally biased region" description="Basic and acidic residues" evidence="1">
    <location>
        <begin position="46"/>
        <end position="57"/>
    </location>
</feature>
<organism evidence="3 4">
    <name type="scientific">Candidatus Mediterraneibacter faecigallinarum</name>
    <dbReference type="NCBI Taxonomy" id="2838669"/>
    <lineage>
        <taxon>Bacteria</taxon>
        <taxon>Bacillati</taxon>
        <taxon>Bacillota</taxon>
        <taxon>Clostridia</taxon>
        <taxon>Lachnospirales</taxon>
        <taxon>Lachnospiraceae</taxon>
        <taxon>Mediterraneibacter</taxon>
    </lineage>
</organism>
<evidence type="ECO:0000259" key="2">
    <source>
        <dbReference type="Pfam" id="PF03413"/>
    </source>
</evidence>
<dbReference type="Pfam" id="PF03413">
    <property type="entry name" value="PepSY"/>
    <property type="match status" value="2"/>
</dbReference>
<feature type="domain" description="PepSY" evidence="2">
    <location>
        <begin position="155"/>
        <end position="213"/>
    </location>
</feature>
<dbReference type="Proteomes" id="UP000823894">
    <property type="component" value="Unassembled WGS sequence"/>
</dbReference>
<sequence>MKKYIAAAAVSAAVLGALTGCGSGKDIGRDAALEAALNDAGVSESETTRLKVSEDRDDGRKVYEIRFDVAEKEYDYEVLAADGSIISSEIDMNENYRPSSEETGSQGGTAAQDGSADQGASAGADTAQAQNGGQENSGTSNPRQNGSAADAGVAVSVDEAIGIALARVEGATDRDIRIELDYDDGRYKYEGEIIYQMVEYDFEIDANTGTILEWSEERE</sequence>
<dbReference type="AlphaFoldDB" id="A0A9D2SZR5"/>
<reference evidence="3" key="2">
    <citation type="submission" date="2021-04" db="EMBL/GenBank/DDBJ databases">
        <authorList>
            <person name="Gilroy R."/>
        </authorList>
    </citation>
    <scope>NUCLEOTIDE SEQUENCE</scope>
    <source>
        <strain evidence="3">ChiGjej1B1-1692</strain>
    </source>
</reference>
<evidence type="ECO:0000313" key="3">
    <source>
        <dbReference type="EMBL" id="HJC39870.1"/>
    </source>
</evidence>
<gene>
    <name evidence="3" type="ORF">H9757_12580</name>
</gene>
<comment type="caution">
    <text evidence="3">The sequence shown here is derived from an EMBL/GenBank/DDBJ whole genome shotgun (WGS) entry which is preliminary data.</text>
</comment>
<dbReference type="PROSITE" id="PS51257">
    <property type="entry name" value="PROKAR_LIPOPROTEIN"/>
    <property type="match status" value="1"/>
</dbReference>
<evidence type="ECO:0000313" key="4">
    <source>
        <dbReference type="Proteomes" id="UP000823894"/>
    </source>
</evidence>
<feature type="domain" description="PepSY" evidence="2">
    <location>
        <begin position="28"/>
        <end position="89"/>
    </location>
</feature>
<evidence type="ECO:0000256" key="1">
    <source>
        <dbReference type="SAM" id="MobiDB-lite"/>
    </source>
</evidence>
<dbReference type="Gene3D" id="3.10.450.40">
    <property type="match status" value="2"/>
</dbReference>
<accession>A0A9D2SZR5</accession>